<dbReference type="GO" id="GO:0005737">
    <property type="term" value="C:cytoplasm"/>
    <property type="evidence" value="ECO:0007669"/>
    <property type="project" value="TreeGrafter"/>
</dbReference>
<keyword evidence="2" id="KW-1185">Reference proteome</keyword>
<accession>A0A9N9FVD2</accession>
<dbReference type="Gene3D" id="3.30.1140.40">
    <property type="entry name" value="Tctex-1"/>
    <property type="match status" value="1"/>
</dbReference>
<dbReference type="PANTHER" id="PTHR21255:SF7">
    <property type="entry name" value="DYNEIN LIGHT CHAIN TCTEX-TYPE PROTEIN 2B"/>
    <property type="match status" value="1"/>
</dbReference>
<reference evidence="1" key="1">
    <citation type="submission" date="2021-06" db="EMBL/GenBank/DDBJ databases">
        <authorList>
            <person name="Kallberg Y."/>
            <person name="Tangrot J."/>
            <person name="Rosling A."/>
        </authorList>
    </citation>
    <scope>NUCLEOTIDE SEQUENCE</scope>
    <source>
        <strain evidence="1">BR232B</strain>
    </source>
</reference>
<name>A0A9N9FVD2_9GLOM</name>
<gene>
    <name evidence="1" type="ORF">PBRASI_LOCUS5550</name>
</gene>
<dbReference type="GO" id="GO:0045505">
    <property type="term" value="F:dynein intermediate chain binding"/>
    <property type="evidence" value="ECO:0007669"/>
    <property type="project" value="TreeGrafter"/>
</dbReference>
<dbReference type="EMBL" id="CAJVPI010000657">
    <property type="protein sequence ID" value="CAG8560187.1"/>
    <property type="molecule type" value="Genomic_DNA"/>
</dbReference>
<dbReference type="GO" id="GO:0007018">
    <property type="term" value="P:microtubule-based movement"/>
    <property type="evidence" value="ECO:0007669"/>
    <property type="project" value="TreeGrafter"/>
</dbReference>
<dbReference type="GO" id="GO:0005868">
    <property type="term" value="C:cytoplasmic dynein complex"/>
    <property type="evidence" value="ECO:0007669"/>
    <property type="project" value="TreeGrafter"/>
</dbReference>
<dbReference type="Proteomes" id="UP000789739">
    <property type="component" value="Unassembled WGS sequence"/>
</dbReference>
<sequence length="185" mass="21118">MSISSIADLDSRRASEDMGSFALRPSYKQKFRPNKAQEIMQKILHDRLNSAMYHKDQAPGWATEIAEEIKKELLDLKLHRYKYVVNVTIMSKVGEGARMQCKCYWDAETDSMATESFSNVGFTCMRSGRICCLLLLKVEYTAKECREFRDNSIRVLTNGYVVWLVAGIRCKNHSTLVVLLGAVFS</sequence>
<dbReference type="Pfam" id="PF03645">
    <property type="entry name" value="Tctex-1"/>
    <property type="match status" value="1"/>
</dbReference>
<dbReference type="InterPro" id="IPR005334">
    <property type="entry name" value="Tctex-1-like"/>
</dbReference>
<dbReference type="InterPro" id="IPR038586">
    <property type="entry name" value="Tctex-1-like_sf"/>
</dbReference>
<dbReference type="CDD" id="cd21459">
    <property type="entry name" value="DLC-like_TCTEX1D2"/>
    <property type="match status" value="1"/>
</dbReference>
<protein>
    <submittedName>
        <fullName evidence="1">5235_t:CDS:1</fullName>
    </submittedName>
</protein>
<dbReference type="OrthoDB" id="10260741at2759"/>
<evidence type="ECO:0000313" key="2">
    <source>
        <dbReference type="Proteomes" id="UP000789739"/>
    </source>
</evidence>
<proteinExistence type="predicted"/>
<comment type="caution">
    <text evidence="1">The sequence shown here is derived from an EMBL/GenBank/DDBJ whole genome shotgun (WGS) entry which is preliminary data.</text>
</comment>
<dbReference type="PANTHER" id="PTHR21255">
    <property type="entry name" value="T-COMPLEX-ASSOCIATED-TESTIS-EXPRESSED 1/ DYNEIN LIGHT CHAIN"/>
    <property type="match status" value="1"/>
</dbReference>
<organism evidence="1 2">
    <name type="scientific">Paraglomus brasilianum</name>
    <dbReference type="NCBI Taxonomy" id="144538"/>
    <lineage>
        <taxon>Eukaryota</taxon>
        <taxon>Fungi</taxon>
        <taxon>Fungi incertae sedis</taxon>
        <taxon>Mucoromycota</taxon>
        <taxon>Glomeromycotina</taxon>
        <taxon>Glomeromycetes</taxon>
        <taxon>Paraglomerales</taxon>
        <taxon>Paraglomeraceae</taxon>
        <taxon>Paraglomus</taxon>
    </lineage>
</organism>
<evidence type="ECO:0000313" key="1">
    <source>
        <dbReference type="EMBL" id="CAG8560187.1"/>
    </source>
</evidence>
<dbReference type="AlphaFoldDB" id="A0A9N9FVD2"/>